<evidence type="ECO:0000313" key="2">
    <source>
        <dbReference type="Proteomes" id="UP000317238"/>
    </source>
</evidence>
<dbReference type="CDD" id="cd02440">
    <property type="entry name" value="AdoMet_MTases"/>
    <property type="match status" value="1"/>
</dbReference>
<dbReference type="GO" id="GO:0008168">
    <property type="term" value="F:methyltransferase activity"/>
    <property type="evidence" value="ECO:0007669"/>
    <property type="project" value="UniProtKB-KW"/>
</dbReference>
<name>A0A5C5Y7A4_9PLAN</name>
<sequence length="324" mass="35077">MQLNAVSHVLRTAKQVGLLDGLRDGQRTLDQLCQELNLRSEPTRLLLATLVRTGIVQQYDDDFALAPVAQLLCQYDSDLGDGRWRQLADKIRGDDAAPFRARDHFDATAATQWVHTASAIQAAEILNIGGADEPRGPKILDLGCGSAVWSCAMAFRDVGATITAVDDEATQVAAANMAASIDLTRRFDFHPADPAEVAKLPMDQAAAEHPWAGETYDLVLLAQRLHAYDEATGDRLLQFATGLAAPGGRVVVIDLFASPAKPSLAETLEALRLEIETDGGRVWDLETSSQRAKRCGLTDVQFTFLAASRINLGMLVGVRAERTD</sequence>
<dbReference type="InterPro" id="IPR036388">
    <property type="entry name" value="WH-like_DNA-bd_sf"/>
</dbReference>
<dbReference type="SUPFAM" id="SSF53335">
    <property type="entry name" value="S-adenosyl-L-methionine-dependent methyltransferases"/>
    <property type="match status" value="1"/>
</dbReference>
<keyword evidence="1" id="KW-0808">Transferase</keyword>
<dbReference type="GO" id="GO:0032259">
    <property type="term" value="P:methylation"/>
    <property type="evidence" value="ECO:0007669"/>
    <property type="project" value="UniProtKB-KW"/>
</dbReference>
<organism evidence="1 2">
    <name type="scientific">Crateriforma conspicua</name>
    <dbReference type="NCBI Taxonomy" id="2527996"/>
    <lineage>
        <taxon>Bacteria</taxon>
        <taxon>Pseudomonadati</taxon>
        <taxon>Planctomycetota</taxon>
        <taxon>Planctomycetia</taxon>
        <taxon>Planctomycetales</taxon>
        <taxon>Planctomycetaceae</taxon>
        <taxon>Crateriforma</taxon>
    </lineage>
</organism>
<dbReference type="Proteomes" id="UP000317238">
    <property type="component" value="Unassembled WGS sequence"/>
</dbReference>
<dbReference type="GO" id="GO:0046983">
    <property type="term" value="F:protein dimerization activity"/>
    <property type="evidence" value="ECO:0007669"/>
    <property type="project" value="InterPro"/>
</dbReference>
<evidence type="ECO:0000313" key="1">
    <source>
        <dbReference type="EMBL" id="TWT70653.1"/>
    </source>
</evidence>
<keyword evidence="1" id="KW-0489">Methyltransferase</keyword>
<dbReference type="SUPFAM" id="SSF46785">
    <property type="entry name" value="Winged helix' DNA-binding domain"/>
    <property type="match status" value="1"/>
</dbReference>
<dbReference type="Pfam" id="PF13489">
    <property type="entry name" value="Methyltransf_23"/>
    <property type="match status" value="1"/>
</dbReference>
<dbReference type="Gene3D" id="3.40.50.150">
    <property type="entry name" value="Vaccinia Virus protein VP39"/>
    <property type="match status" value="1"/>
</dbReference>
<dbReference type="InterPro" id="IPR036390">
    <property type="entry name" value="WH_DNA-bd_sf"/>
</dbReference>
<keyword evidence="2" id="KW-1185">Reference proteome</keyword>
<protein>
    <submittedName>
        <fullName evidence="1">Methyltransferase domain protein</fullName>
    </submittedName>
</protein>
<proteinExistence type="predicted"/>
<accession>A0A5C5Y7A4</accession>
<dbReference type="Gene3D" id="1.10.10.10">
    <property type="entry name" value="Winged helix-like DNA-binding domain superfamily/Winged helix DNA-binding domain"/>
    <property type="match status" value="1"/>
</dbReference>
<comment type="caution">
    <text evidence="1">The sequence shown here is derived from an EMBL/GenBank/DDBJ whole genome shotgun (WGS) entry which is preliminary data.</text>
</comment>
<reference evidence="1 2" key="1">
    <citation type="submission" date="2019-02" db="EMBL/GenBank/DDBJ databases">
        <title>Deep-cultivation of Planctomycetes and their phenomic and genomic characterization uncovers novel biology.</title>
        <authorList>
            <person name="Wiegand S."/>
            <person name="Jogler M."/>
            <person name="Boedeker C."/>
            <person name="Pinto D."/>
            <person name="Vollmers J."/>
            <person name="Rivas-Marin E."/>
            <person name="Kohn T."/>
            <person name="Peeters S.H."/>
            <person name="Heuer A."/>
            <person name="Rast P."/>
            <person name="Oberbeckmann S."/>
            <person name="Bunk B."/>
            <person name="Jeske O."/>
            <person name="Meyerdierks A."/>
            <person name="Storesund J.E."/>
            <person name="Kallscheuer N."/>
            <person name="Luecker S."/>
            <person name="Lage O.M."/>
            <person name="Pohl T."/>
            <person name="Merkel B.J."/>
            <person name="Hornburger P."/>
            <person name="Mueller R.-W."/>
            <person name="Bruemmer F."/>
            <person name="Labrenz M."/>
            <person name="Spormann A.M."/>
            <person name="Op Den Camp H."/>
            <person name="Overmann J."/>
            <person name="Amann R."/>
            <person name="Jetten M.S.M."/>
            <person name="Mascher T."/>
            <person name="Medema M.H."/>
            <person name="Devos D.P."/>
            <person name="Kaster A.-K."/>
            <person name="Ovreas L."/>
            <person name="Rohde M."/>
            <person name="Galperin M.Y."/>
            <person name="Jogler C."/>
        </authorList>
    </citation>
    <scope>NUCLEOTIDE SEQUENCE [LARGE SCALE GENOMIC DNA]</scope>
    <source>
        <strain evidence="1 2">Pan14r</strain>
    </source>
</reference>
<dbReference type="InterPro" id="IPR029063">
    <property type="entry name" value="SAM-dependent_MTases_sf"/>
</dbReference>
<gene>
    <name evidence="1" type="ORF">Pan14r_29600</name>
</gene>
<dbReference type="AlphaFoldDB" id="A0A5C5Y7A4"/>
<dbReference type="EMBL" id="SJPL01000001">
    <property type="protein sequence ID" value="TWT70653.1"/>
    <property type="molecule type" value="Genomic_DNA"/>
</dbReference>